<organism evidence="2 3">
    <name type="scientific">Piscinibacterium candidicorallinum</name>
    <dbReference type="NCBI Taxonomy" id="1793872"/>
    <lineage>
        <taxon>Bacteria</taxon>
        <taxon>Pseudomonadati</taxon>
        <taxon>Pseudomonadota</taxon>
        <taxon>Betaproteobacteria</taxon>
        <taxon>Burkholderiales</taxon>
        <taxon>Piscinibacterium</taxon>
    </lineage>
</organism>
<proteinExistence type="predicted"/>
<protein>
    <submittedName>
        <fullName evidence="2">Hemerythrin domain-containing protein</fullName>
    </submittedName>
</protein>
<dbReference type="InterPro" id="IPR012312">
    <property type="entry name" value="Hemerythrin-like"/>
</dbReference>
<dbReference type="Gene3D" id="1.20.120.520">
    <property type="entry name" value="nmb1532 protein domain like"/>
    <property type="match status" value="1"/>
</dbReference>
<name>A0ABV7GX69_9BURK</name>
<evidence type="ECO:0000313" key="3">
    <source>
        <dbReference type="Proteomes" id="UP001595556"/>
    </source>
</evidence>
<keyword evidence="3" id="KW-1185">Reference proteome</keyword>
<evidence type="ECO:0000259" key="1">
    <source>
        <dbReference type="Pfam" id="PF01814"/>
    </source>
</evidence>
<accession>A0ABV7GX69</accession>
<dbReference type="CDD" id="cd12108">
    <property type="entry name" value="Hr-like"/>
    <property type="match status" value="1"/>
</dbReference>
<dbReference type="RefSeq" id="WP_377300544.1">
    <property type="nucleotide sequence ID" value="NZ_CP180191.1"/>
</dbReference>
<comment type="caution">
    <text evidence="2">The sequence shown here is derived from an EMBL/GenBank/DDBJ whole genome shotgun (WGS) entry which is preliminary data.</text>
</comment>
<sequence length="184" mass="20758">MPFRDQPVATFDDPIEMLSACHGRMQHSLDTLRRLEAFLGTRGASEETASAAASILRYFDIAAPLHHQDEDEDVYPALRACVAEDDPLRLTLDELHEEHQKLDELWAFLRVDLQSIAAGDAVQLDGLLVRQFRDATQRHLAIEDSIVLPYAQRLLLADVRHAAGRAMARRRGLDLPQKEVEKQA</sequence>
<feature type="domain" description="Hemerythrin-like" evidence="1">
    <location>
        <begin position="13"/>
        <end position="151"/>
    </location>
</feature>
<gene>
    <name evidence="2" type="ORF">ACFOEN_01260</name>
</gene>
<dbReference type="EMBL" id="JBHRTI010000003">
    <property type="protein sequence ID" value="MFC3146264.1"/>
    <property type="molecule type" value="Genomic_DNA"/>
</dbReference>
<evidence type="ECO:0000313" key="2">
    <source>
        <dbReference type="EMBL" id="MFC3146264.1"/>
    </source>
</evidence>
<dbReference type="Pfam" id="PF01814">
    <property type="entry name" value="Hemerythrin"/>
    <property type="match status" value="1"/>
</dbReference>
<dbReference type="Proteomes" id="UP001595556">
    <property type="component" value="Unassembled WGS sequence"/>
</dbReference>
<reference evidence="3" key="1">
    <citation type="journal article" date="2019" name="Int. J. Syst. Evol. Microbiol.">
        <title>The Global Catalogue of Microorganisms (GCM) 10K type strain sequencing project: providing services to taxonomists for standard genome sequencing and annotation.</title>
        <authorList>
            <consortium name="The Broad Institute Genomics Platform"/>
            <consortium name="The Broad Institute Genome Sequencing Center for Infectious Disease"/>
            <person name="Wu L."/>
            <person name="Ma J."/>
        </authorList>
    </citation>
    <scope>NUCLEOTIDE SEQUENCE [LARGE SCALE GENOMIC DNA]</scope>
    <source>
        <strain evidence="3">KCTC 52168</strain>
    </source>
</reference>